<organism evidence="2 3">
    <name type="scientific">Datura stramonium</name>
    <name type="common">Jimsonweed</name>
    <name type="synonym">Common thornapple</name>
    <dbReference type="NCBI Taxonomy" id="4076"/>
    <lineage>
        <taxon>Eukaryota</taxon>
        <taxon>Viridiplantae</taxon>
        <taxon>Streptophyta</taxon>
        <taxon>Embryophyta</taxon>
        <taxon>Tracheophyta</taxon>
        <taxon>Spermatophyta</taxon>
        <taxon>Magnoliopsida</taxon>
        <taxon>eudicotyledons</taxon>
        <taxon>Gunneridae</taxon>
        <taxon>Pentapetalae</taxon>
        <taxon>asterids</taxon>
        <taxon>lamiids</taxon>
        <taxon>Solanales</taxon>
        <taxon>Solanaceae</taxon>
        <taxon>Solanoideae</taxon>
        <taxon>Datureae</taxon>
        <taxon>Datura</taxon>
    </lineage>
</organism>
<sequence>MVILRNNSRRTMSSKQGHMADNRSFPSPIQSNTNNNPISSFLASPRFFNGLLTRSLSDVDSEISPKSILDSKRMFNLGNPFGYDRNSANSITYMNKKPSTLLQDNELESEGIKLALLDPIENEENINGTGSKANCRMVLFGTELKVQNTCAESPTDFGIKTRDSHFLASFTEFTTVREEKDSSRGSADGLSLREMESSEDYTCVITHGPNPKTTHIFDNCVVESCSVFGKLSELENENQCSC</sequence>
<reference evidence="2 3" key="1">
    <citation type="journal article" date="2021" name="BMC Genomics">
        <title>Datura genome reveals duplications of psychoactive alkaloid biosynthetic genes and high mutation rate following tissue culture.</title>
        <authorList>
            <person name="Rajewski A."/>
            <person name="Carter-House D."/>
            <person name="Stajich J."/>
            <person name="Litt A."/>
        </authorList>
    </citation>
    <scope>NUCLEOTIDE SEQUENCE [LARGE SCALE GENOMIC DNA]</scope>
    <source>
        <strain evidence="2">AR-01</strain>
    </source>
</reference>
<dbReference type="PANTHER" id="PTHR46443">
    <property type="entry name" value="FCS-LIKE ZINC FINGER 8"/>
    <property type="match status" value="1"/>
</dbReference>
<evidence type="ECO:0000313" key="2">
    <source>
        <dbReference type="EMBL" id="MCD7448402.1"/>
    </source>
</evidence>
<name>A0ABS8RP63_DATST</name>
<comment type="caution">
    <text evidence="2">The sequence shown here is derived from an EMBL/GenBank/DDBJ whole genome shotgun (WGS) entry which is preliminary data.</text>
</comment>
<proteinExistence type="predicted"/>
<gene>
    <name evidence="2" type="ORF">HAX54_041556</name>
</gene>
<feature type="compositionally biased region" description="Polar residues" evidence="1">
    <location>
        <begin position="24"/>
        <end position="33"/>
    </location>
</feature>
<keyword evidence="3" id="KW-1185">Reference proteome</keyword>
<dbReference type="Proteomes" id="UP000823775">
    <property type="component" value="Unassembled WGS sequence"/>
</dbReference>
<protein>
    <submittedName>
        <fullName evidence="2">Uncharacterized protein</fullName>
    </submittedName>
</protein>
<accession>A0ABS8RP63</accession>
<evidence type="ECO:0000313" key="3">
    <source>
        <dbReference type="Proteomes" id="UP000823775"/>
    </source>
</evidence>
<evidence type="ECO:0000256" key="1">
    <source>
        <dbReference type="SAM" id="MobiDB-lite"/>
    </source>
</evidence>
<dbReference type="PANTHER" id="PTHR46443:SF8">
    <property type="entry name" value="ZF-FLZ DOMAIN-CONTAINING PROTEIN-RELATED"/>
    <property type="match status" value="1"/>
</dbReference>
<dbReference type="EMBL" id="JACEIK010000060">
    <property type="protein sequence ID" value="MCD7448402.1"/>
    <property type="molecule type" value="Genomic_DNA"/>
</dbReference>
<feature type="region of interest" description="Disordered" evidence="1">
    <location>
        <begin position="1"/>
        <end position="33"/>
    </location>
</feature>
<dbReference type="InterPro" id="IPR044593">
    <property type="entry name" value="FLZ8/MARD1"/>
</dbReference>
<feature type="compositionally biased region" description="Polar residues" evidence="1">
    <location>
        <begin position="1"/>
        <end position="16"/>
    </location>
</feature>